<dbReference type="SUPFAM" id="SSF49777">
    <property type="entry name" value="PEBP-like"/>
    <property type="match status" value="1"/>
</dbReference>
<sequence>MFRRTISRLIQRSNSTSAKGIWSDFSKRSPTLSIQNEKIKQGLLEKIPASGPESIKHPVVKAAYHSPIAIDETFQEAYKILEEDAAHKYAKAERLEKEIQNAKDPKKIKALEKQIEVFRVGAENRNPEVLYNSMFGEAEELDTSQLVYRLLLKEKWKEYDLMKLMQRLEQHHVIPDTLPTLEPQVDVQVKFSHNVEEEFKDWVEPGVILPCFAVEHPPTLKIQEFDHEAGKNGEHSLYTVLLINPDTPDLEANSFSTTLHYALTNVPLSNTDNTIDAAKLMQIGNDVVLQDYLPLTPEKNLHPARACLWVFRQDGELSRDLKVERENFDIRGFVEAHKLLPVGAHMWRQMFDRSVNAVREKYGLGKGRVYYKHRSKLPLF</sequence>
<dbReference type="AlphaFoldDB" id="A0A367YLR8"/>
<evidence type="ECO:0000256" key="4">
    <source>
        <dbReference type="ARBA" id="ARBA00038016"/>
    </source>
</evidence>
<keyword evidence="2" id="KW-0496">Mitochondrion</keyword>
<dbReference type="PANTHER" id="PTHR11362">
    <property type="entry name" value="PHOSPHATIDYLETHANOLAMINE-BINDING PROTEIN"/>
    <property type="match status" value="1"/>
</dbReference>
<comment type="caution">
    <text evidence="6">The sequence shown here is derived from an EMBL/GenBank/DDBJ whole genome shotgun (WGS) entry which is preliminary data.</text>
</comment>
<keyword evidence="7" id="KW-1185">Reference proteome</keyword>
<evidence type="ECO:0000256" key="3">
    <source>
        <dbReference type="ARBA" id="ARBA00037226"/>
    </source>
</evidence>
<dbReference type="InterPro" id="IPR036610">
    <property type="entry name" value="PEBP-like_sf"/>
</dbReference>
<dbReference type="CDD" id="cd00866">
    <property type="entry name" value="PEBP_euk"/>
    <property type="match status" value="1"/>
</dbReference>
<dbReference type="Pfam" id="PF01161">
    <property type="entry name" value="PBP"/>
    <property type="match status" value="1"/>
</dbReference>
<reference evidence="6 7" key="1">
    <citation type="submission" date="2018-06" db="EMBL/GenBank/DDBJ databases">
        <title>Whole genome sequencing of Candida tropicalis (genome annotated by CSBL at Korea University).</title>
        <authorList>
            <person name="Ahn J."/>
        </authorList>
    </citation>
    <scope>NUCLEOTIDE SEQUENCE [LARGE SCALE GENOMIC DNA]</scope>
    <source>
        <strain evidence="6 7">ATCC 20962</strain>
    </source>
</reference>
<dbReference type="GO" id="GO:0005840">
    <property type="term" value="C:ribosome"/>
    <property type="evidence" value="ECO:0007669"/>
    <property type="project" value="UniProtKB-KW"/>
</dbReference>
<dbReference type="GO" id="GO:0005739">
    <property type="term" value="C:mitochondrion"/>
    <property type="evidence" value="ECO:0007669"/>
    <property type="project" value="UniProtKB-SubCell"/>
</dbReference>
<organism evidence="6 7">
    <name type="scientific">Candida viswanathii</name>
    <dbReference type="NCBI Taxonomy" id="5486"/>
    <lineage>
        <taxon>Eukaryota</taxon>
        <taxon>Fungi</taxon>
        <taxon>Dikarya</taxon>
        <taxon>Ascomycota</taxon>
        <taxon>Saccharomycotina</taxon>
        <taxon>Pichiomycetes</taxon>
        <taxon>Debaryomycetaceae</taxon>
        <taxon>Candida/Lodderomyces clade</taxon>
        <taxon>Candida</taxon>
    </lineage>
</organism>
<evidence type="ECO:0000256" key="2">
    <source>
        <dbReference type="ARBA" id="ARBA00023128"/>
    </source>
</evidence>
<dbReference type="FunFam" id="3.90.280.10:FF:000004">
    <property type="entry name" value="Mitochondrial large ribosomal subunit YmL35"/>
    <property type="match status" value="1"/>
</dbReference>
<dbReference type="InterPro" id="IPR008914">
    <property type="entry name" value="PEBP"/>
</dbReference>
<dbReference type="PANTHER" id="PTHR11362:SF82">
    <property type="entry name" value="PHOSPHATIDYLETHANOLAMINE-BINDING PROTEIN 4"/>
    <property type="match status" value="1"/>
</dbReference>
<evidence type="ECO:0000313" key="6">
    <source>
        <dbReference type="EMBL" id="RCK66700.1"/>
    </source>
</evidence>
<dbReference type="Gene3D" id="3.90.280.10">
    <property type="entry name" value="PEBP-like"/>
    <property type="match status" value="1"/>
</dbReference>
<comment type="subcellular location">
    <subcellularLocation>
        <location evidence="1">Mitochondrion</location>
    </subcellularLocation>
</comment>
<dbReference type="OrthoDB" id="2153661at2759"/>
<dbReference type="Gene3D" id="1.20.58.1180">
    <property type="match status" value="1"/>
</dbReference>
<keyword evidence="6" id="KW-0689">Ribosomal protein</keyword>
<dbReference type="STRING" id="5486.A0A367YLR8"/>
<evidence type="ECO:0000256" key="1">
    <source>
        <dbReference type="ARBA" id="ARBA00004173"/>
    </source>
</evidence>
<proteinExistence type="inferred from homology"/>
<comment type="similarity">
    <text evidence="4">Belongs to the phosphatidylethanolamine-binding protein family. Mitochondrion-specific ribosomal protein mL38 subfamily.</text>
</comment>
<dbReference type="EMBL" id="QLNQ01000001">
    <property type="protein sequence ID" value="RCK66700.1"/>
    <property type="molecule type" value="Genomic_DNA"/>
</dbReference>
<name>A0A367YLR8_9ASCO</name>
<keyword evidence="6" id="KW-0687">Ribonucleoprotein</keyword>
<evidence type="ECO:0000313" key="7">
    <source>
        <dbReference type="Proteomes" id="UP000253472"/>
    </source>
</evidence>
<dbReference type="Proteomes" id="UP000253472">
    <property type="component" value="Unassembled WGS sequence"/>
</dbReference>
<protein>
    <recommendedName>
        <fullName evidence="5">Large ribosomal subunit protein mL38</fullName>
    </recommendedName>
</protein>
<comment type="function">
    <text evidence="3">Component of the mitochondrial ribosome (mitoribosome), a dedicated translation machinery responsible for the synthesis of mitochondrial genome-encoded proteins, including at least some of the essential transmembrane subunits of the mitochondrial respiratory chain. The mitoribosomes are attached to the mitochondrial inner membrane and translation products are cotranslationally integrated into the membrane.</text>
</comment>
<dbReference type="InterPro" id="IPR035810">
    <property type="entry name" value="PEBP_euk"/>
</dbReference>
<evidence type="ECO:0000256" key="5">
    <source>
        <dbReference type="ARBA" id="ARBA00039444"/>
    </source>
</evidence>
<gene>
    <name evidence="6" type="primary">MRPL35_0</name>
    <name evidence="6" type="ORF">Cantr_03331</name>
</gene>
<accession>A0A367YLR8</accession>